<gene>
    <name evidence="1" type="ORF">Amon02_001302800</name>
</gene>
<name>A0ACB5UBF4_AMBMO</name>
<dbReference type="Proteomes" id="UP001165064">
    <property type="component" value="Unassembled WGS sequence"/>
</dbReference>
<evidence type="ECO:0000313" key="2">
    <source>
        <dbReference type="Proteomes" id="UP001165064"/>
    </source>
</evidence>
<accession>A0ACB5UBF4</accession>
<evidence type="ECO:0000313" key="1">
    <source>
        <dbReference type="EMBL" id="GMF07731.1"/>
    </source>
</evidence>
<organism evidence="1 2">
    <name type="scientific">Ambrosiozyma monospora</name>
    <name type="common">Yeast</name>
    <name type="synonym">Endomycopsis monosporus</name>
    <dbReference type="NCBI Taxonomy" id="43982"/>
    <lineage>
        <taxon>Eukaryota</taxon>
        <taxon>Fungi</taxon>
        <taxon>Dikarya</taxon>
        <taxon>Ascomycota</taxon>
        <taxon>Saccharomycotina</taxon>
        <taxon>Pichiomycetes</taxon>
        <taxon>Pichiales</taxon>
        <taxon>Pichiaceae</taxon>
        <taxon>Ambrosiozyma</taxon>
    </lineage>
</organism>
<reference evidence="1" key="1">
    <citation type="submission" date="2023-04" db="EMBL/GenBank/DDBJ databases">
        <title>Ambrosiozyma monospora NBRC 10751.</title>
        <authorList>
            <person name="Ichikawa N."/>
            <person name="Sato H."/>
            <person name="Tonouchi N."/>
        </authorList>
    </citation>
    <scope>NUCLEOTIDE SEQUENCE</scope>
    <source>
        <strain evidence="1">NBRC 10751</strain>
    </source>
</reference>
<dbReference type="EMBL" id="BSXS01016424">
    <property type="protein sequence ID" value="GMF07731.1"/>
    <property type="molecule type" value="Genomic_DNA"/>
</dbReference>
<sequence length="100" mass="10706">MYIPLNISANKNHLVAFDKAPSFCSSQVLGLGNLKPSGHVACSEPAVAVSANGLNALKEVEKQRNPTDLFEANNFVPLFATDGILKSIFSICCNLLKLLC</sequence>
<comment type="caution">
    <text evidence="1">The sequence shown here is derived from an EMBL/GenBank/DDBJ whole genome shotgun (WGS) entry which is preliminary data.</text>
</comment>
<keyword evidence="2" id="KW-1185">Reference proteome</keyword>
<proteinExistence type="predicted"/>
<protein>
    <submittedName>
        <fullName evidence="1">Unnamed protein product</fullName>
    </submittedName>
</protein>